<dbReference type="InterPro" id="IPR013783">
    <property type="entry name" value="Ig-like_fold"/>
</dbReference>
<organism evidence="7 8">
    <name type="scientific">Mastacembelus armatus</name>
    <name type="common">zig-zag eel</name>
    <dbReference type="NCBI Taxonomy" id="205130"/>
    <lineage>
        <taxon>Eukaryota</taxon>
        <taxon>Metazoa</taxon>
        <taxon>Chordata</taxon>
        <taxon>Craniata</taxon>
        <taxon>Vertebrata</taxon>
        <taxon>Euteleostomi</taxon>
        <taxon>Actinopterygii</taxon>
        <taxon>Neopterygii</taxon>
        <taxon>Teleostei</taxon>
        <taxon>Neoteleostei</taxon>
        <taxon>Acanthomorphata</taxon>
        <taxon>Anabantaria</taxon>
        <taxon>Synbranchiformes</taxon>
        <taxon>Mastacembelidae</taxon>
        <taxon>Mastacembelus</taxon>
    </lineage>
</organism>
<sequence length="307" mass="34309">MYIPPLNVTNLVLSLSPSLCSLLLSLFSLYLLQVSPVLELYIADVQLLSYLELVTLCVVFTVFTGSSAVTPVFVQKGKDVTLDVMKDDFHVDDIVLWRFNKNSIFVRFVPGKEPIVSEVYTGRVEFPQKKYSVTLKNLQESDSGVYTAQLIGSAEVQTVAEHKLTVSSSSDSCNLTVTCSTQDSDITSRVTCDTITCHQEGGESSKVMTSGASLRLYLVNSMINCNHSNQVSWTKDTKETGQACLLPPGKNQRQNNQLAVMYSLEHVVIVPVLFGISVLILVFVLFLCYRRRRQWQCKCEHFNIIPK</sequence>
<dbReference type="PANTHER" id="PTHR12080">
    <property type="entry name" value="SIGNALING LYMPHOCYTIC ACTIVATION MOLECULE"/>
    <property type="match status" value="1"/>
</dbReference>
<feature type="domain" description="Immunoglobulin V-set" evidence="6">
    <location>
        <begin position="71"/>
        <end position="166"/>
    </location>
</feature>
<evidence type="ECO:0000256" key="5">
    <source>
        <dbReference type="SAM" id="Phobius"/>
    </source>
</evidence>
<evidence type="ECO:0000313" key="7">
    <source>
        <dbReference type="Ensembl" id="ENSMAMP00000046454.1"/>
    </source>
</evidence>
<dbReference type="Ensembl" id="ENSMAMT00000058202.1">
    <property type="protein sequence ID" value="ENSMAMP00000046454.1"/>
    <property type="gene ID" value="ENSMAMG00000026099.1"/>
</dbReference>
<name>A0A7N8X6R3_9TELE</name>
<dbReference type="Proteomes" id="UP000261640">
    <property type="component" value="Unplaced"/>
</dbReference>
<feature type="transmembrane region" description="Helical" evidence="5">
    <location>
        <begin position="53"/>
        <end position="74"/>
    </location>
</feature>
<evidence type="ECO:0000256" key="2">
    <source>
        <dbReference type="ARBA" id="ARBA00022729"/>
    </source>
</evidence>
<dbReference type="InterPro" id="IPR036179">
    <property type="entry name" value="Ig-like_dom_sf"/>
</dbReference>
<feature type="transmembrane region" description="Helical" evidence="5">
    <location>
        <begin position="12"/>
        <end position="32"/>
    </location>
</feature>
<protein>
    <recommendedName>
        <fullName evidence="6">Immunoglobulin V-set domain-containing protein</fullName>
    </recommendedName>
</protein>
<reference evidence="7" key="1">
    <citation type="submission" date="2025-08" db="UniProtKB">
        <authorList>
            <consortium name="Ensembl"/>
        </authorList>
    </citation>
    <scope>IDENTIFICATION</scope>
</reference>
<comment type="subcellular location">
    <subcellularLocation>
        <location evidence="1">Membrane</location>
    </subcellularLocation>
</comment>
<keyword evidence="3 5" id="KW-0472">Membrane</keyword>
<accession>A0A7N8X6R3</accession>
<dbReference type="InParanoid" id="A0A7N8X6R3"/>
<dbReference type="InterPro" id="IPR015631">
    <property type="entry name" value="CD2/SLAM_rcpt"/>
</dbReference>
<keyword evidence="8" id="KW-1185">Reference proteome</keyword>
<evidence type="ECO:0000259" key="6">
    <source>
        <dbReference type="Pfam" id="PF07686"/>
    </source>
</evidence>
<keyword evidence="5" id="KW-0812">Transmembrane</keyword>
<keyword evidence="5" id="KW-1133">Transmembrane helix</keyword>
<evidence type="ECO:0000313" key="8">
    <source>
        <dbReference type="Proteomes" id="UP000261640"/>
    </source>
</evidence>
<evidence type="ECO:0000256" key="1">
    <source>
        <dbReference type="ARBA" id="ARBA00004370"/>
    </source>
</evidence>
<dbReference type="GO" id="GO:0016020">
    <property type="term" value="C:membrane"/>
    <property type="evidence" value="ECO:0007669"/>
    <property type="project" value="UniProtKB-SubCell"/>
</dbReference>
<dbReference type="AlphaFoldDB" id="A0A7N8X6R3"/>
<keyword evidence="4" id="KW-0325">Glycoprotein</keyword>
<dbReference type="InterPro" id="IPR013106">
    <property type="entry name" value="Ig_V-set"/>
</dbReference>
<dbReference type="SUPFAM" id="SSF48726">
    <property type="entry name" value="Immunoglobulin"/>
    <property type="match status" value="1"/>
</dbReference>
<keyword evidence="2" id="KW-0732">Signal</keyword>
<dbReference type="Pfam" id="PF07686">
    <property type="entry name" value="V-set"/>
    <property type="match status" value="1"/>
</dbReference>
<evidence type="ECO:0000256" key="4">
    <source>
        <dbReference type="ARBA" id="ARBA00023180"/>
    </source>
</evidence>
<feature type="transmembrane region" description="Helical" evidence="5">
    <location>
        <begin position="268"/>
        <end position="289"/>
    </location>
</feature>
<dbReference type="PANTHER" id="PTHR12080:SF80">
    <property type="entry name" value="IMMUNOGLOBULIN V-SET DOMAIN-CONTAINING PROTEIN"/>
    <property type="match status" value="1"/>
</dbReference>
<evidence type="ECO:0000256" key="3">
    <source>
        <dbReference type="ARBA" id="ARBA00023136"/>
    </source>
</evidence>
<proteinExistence type="predicted"/>
<dbReference type="Gene3D" id="2.60.40.10">
    <property type="entry name" value="Immunoglobulins"/>
    <property type="match status" value="1"/>
</dbReference>
<dbReference type="GeneTree" id="ENSGT01010000222685"/>
<reference evidence="7" key="2">
    <citation type="submission" date="2025-09" db="UniProtKB">
        <authorList>
            <consortium name="Ensembl"/>
        </authorList>
    </citation>
    <scope>IDENTIFICATION</scope>
</reference>